<keyword evidence="6" id="KW-1185">Reference proteome</keyword>
<feature type="compositionally biased region" description="Acidic residues" evidence="3">
    <location>
        <begin position="257"/>
        <end position="271"/>
    </location>
</feature>
<evidence type="ECO:0000313" key="5">
    <source>
        <dbReference type="EMBL" id="OAE24649.1"/>
    </source>
</evidence>
<sequence length="682" mass="78263">MASGRRSLLDDDEGDEEVAPQLRVNEAYAKRFVHNKEREDLHRLQELRKDGLAQDSDESSSEEEDEDGLLSVKTEEKIFETLSKIKKRDPSIYSQETAFFGDDDEEDEEELKSTVKKQKPQYLKDVIARQLLDGGPEDEEELVEKPRPKSYLTEQEELKRAFLQGVREVEGEEDADDLLRVKKKTKEEIDKEKQDTEEAIAWAEQRAKDASIAKKLEEYFGRDDDLDDNDKFLKEFLLNKGWVDQDQKTSRFPSYGEDTELLSEDEDELEKQEEYEADYNFRYEQGDNTYVKGHSRIIDDSVRKKSETRKKQRENKRLRQSEEERARQDELKRLKNVKKKEILEKLAKIRTVAGVSEKAGAEVLDEDDLEEDFDPEEYDKKMKEAFGEEYYGADDPDFASDDGEELEKPDFDAEDELLGIAPEAGIKGAGFAATKEKLDKKVKVPFEEKVMIDRHLEEYYKLDYEDVIGDLPTRFKYTQVKPNKYGMKTKDILAVDDAELNQFVSLKKLAPYTTQEWKPKRPFPRLSKKGRQKKALKSDDGVERVDKEHGNSADDADGDAEQNDHQPDRAGTTGSDLDAADEGVSGVDDEGEPSKGNGEANGVKKKRKRKKSNTPLPQSRMLTYAPPTKKKKVKRTRRNALLSRYVLAWPPIPQHGRPFPMGYGEGMYGPGPGPMSFDVDAL</sequence>
<dbReference type="Pfam" id="PF05178">
    <property type="entry name" value="Kri1"/>
    <property type="match status" value="1"/>
</dbReference>
<evidence type="ECO:0000256" key="3">
    <source>
        <dbReference type="SAM" id="MobiDB-lite"/>
    </source>
</evidence>
<feature type="domain" description="Kri1-like C-terminal" evidence="4">
    <location>
        <begin position="452"/>
        <end position="535"/>
    </location>
</feature>
<feature type="compositionally biased region" description="Basic residues" evidence="3">
    <location>
        <begin position="628"/>
        <end position="637"/>
    </location>
</feature>
<feature type="region of interest" description="Disordered" evidence="3">
    <location>
        <begin position="292"/>
        <end position="329"/>
    </location>
</feature>
<name>A0A176VV26_MARPO</name>
<dbReference type="InterPro" id="IPR024626">
    <property type="entry name" value="Kri1-like_C"/>
</dbReference>
<keyword evidence="2" id="KW-0175">Coiled coil</keyword>
<feature type="compositionally biased region" description="Basic and acidic residues" evidence="3">
    <location>
        <begin position="315"/>
        <end position="329"/>
    </location>
</feature>
<dbReference type="EMBL" id="LVLJ01002505">
    <property type="protein sequence ID" value="OAE24649.1"/>
    <property type="molecule type" value="Genomic_DNA"/>
</dbReference>
<evidence type="ECO:0000256" key="2">
    <source>
        <dbReference type="SAM" id="Coils"/>
    </source>
</evidence>
<organism evidence="5 6">
    <name type="scientific">Marchantia polymorpha subsp. ruderalis</name>
    <dbReference type="NCBI Taxonomy" id="1480154"/>
    <lineage>
        <taxon>Eukaryota</taxon>
        <taxon>Viridiplantae</taxon>
        <taxon>Streptophyta</taxon>
        <taxon>Embryophyta</taxon>
        <taxon>Marchantiophyta</taxon>
        <taxon>Marchantiopsida</taxon>
        <taxon>Marchantiidae</taxon>
        <taxon>Marchantiales</taxon>
        <taxon>Marchantiaceae</taxon>
        <taxon>Marchantia</taxon>
    </lineage>
</organism>
<protein>
    <recommendedName>
        <fullName evidence="4">Kri1-like C-terminal domain-containing protein</fullName>
    </recommendedName>
</protein>
<feature type="region of interest" description="Disordered" evidence="3">
    <location>
        <begin position="131"/>
        <end position="150"/>
    </location>
</feature>
<dbReference type="PANTHER" id="PTHR14490:SF5">
    <property type="entry name" value="PROTEIN KRI1 HOMOLOG"/>
    <property type="match status" value="1"/>
</dbReference>
<dbReference type="PANTHER" id="PTHR14490">
    <property type="entry name" value="ZINC FINGER, ZZ TYPE"/>
    <property type="match status" value="1"/>
</dbReference>
<feature type="compositionally biased region" description="Basic and acidic residues" evidence="3">
    <location>
        <begin position="43"/>
        <end position="52"/>
    </location>
</feature>
<dbReference type="Pfam" id="PF12936">
    <property type="entry name" value="Kri1_C"/>
    <property type="match status" value="1"/>
</dbReference>
<accession>A0A176VV26</accession>
<dbReference type="InterPro" id="IPR018034">
    <property type="entry name" value="Kri1"/>
</dbReference>
<feature type="region of interest" description="Disordered" evidence="3">
    <location>
        <begin position="247"/>
        <end position="271"/>
    </location>
</feature>
<feature type="compositionally biased region" description="Basic residues" evidence="3">
    <location>
        <begin position="520"/>
        <end position="535"/>
    </location>
</feature>
<comment type="similarity">
    <text evidence="1">Belongs to the KRI1 family.</text>
</comment>
<feature type="compositionally biased region" description="Acidic residues" evidence="3">
    <location>
        <begin position="55"/>
        <end position="68"/>
    </location>
</feature>
<dbReference type="GO" id="GO:0005730">
    <property type="term" value="C:nucleolus"/>
    <property type="evidence" value="ECO:0007669"/>
    <property type="project" value="TreeGrafter"/>
</dbReference>
<evidence type="ECO:0000313" key="6">
    <source>
        <dbReference type="Proteomes" id="UP000077202"/>
    </source>
</evidence>
<feature type="compositionally biased region" description="Basic and acidic residues" evidence="3">
    <location>
        <begin position="296"/>
        <end position="305"/>
    </location>
</feature>
<dbReference type="Proteomes" id="UP000077202">
    <property type="component" value="Unassembled WGS sequence"/>
</dbReference>
<feature type="compositionally biased region" description="Basic residues" evidence="3">
    <location>
        <begin position="603"/>
        <end position="612"/>
    </location>
</feature>
<gene>
    <name evidence="5" type="ORF">AXG93_1964s1010</name>
</gene>
<feature type="coiled-coil region" evidence="2">
    <location>
        <begin position="175"/>
        <end position="206"/>
    </location>
</feature>
<evidence type="ECO:0000256" key="1">
    <source>
        <dbReference type="ARBA" id="ARBA00007473"/>
    </source>
</evidence>
<dbReference type="GO" id="GO:0030686">
    <property type="term" value="C:90S preribosome"/>
    <property type="evidence" value="ECO:0007669"/>
    <property type="project" value="TreeGrafter"/>
</dbReference>
<comment type="caution">
    <text evidence="5">The sequence shown here is derived from an EMBL/GenBank/DDBJ whole genome shotgun (WGS) entry which is preliminary data.</text>
</comment>
<dbReference type="AlphaFoldDB" id="A0A176VV26"/>
<proteinExistence type="inferred from homology"/>
<dbReference type="GO" id="GO:0000447">
    <property type="term" value="P:endonucleolytic cleavage in ITS1 to separate SSU-rRNA from 5.8S rRNA and LSU-rRNA from tricistronic rRNA transcript (SSU-rRNA, 5.8S rRNA, LSU-rRNA)"/>
    <property type="evidence" value="ECO:0007669"/>
    <property type="project" value="TreeGrafter"/>
</dbReference>
<feature type="region of interest" description="Disordered" evidence="3">
    <location>
        <begin position="514"/>
        <end position="637"/>
    </location>
</feature>
<evidence type="ECO:0000259" key="4">
    <source>
        <dbReference type="Pfam" id="PF12936"/>
    </source>
</evidence>
<reference evidence="5" key="1">
    <citation type="submission" date="2016-03" db="EMBL/GenBank/DDBJ databases">
        <title>Mechanisms controlling the formation of the plant cell surface in tip-growing cells are functionally conserved among land plants.</title>
        <authorList>
            <person name="Honkanen S."/>
            <person name="Jones V.A."/>
            <person name="Morieri G."/>
            <person name="Champion C."/>
            <person name="Hetherington A.J."/>
            <person name="Kelly S."/>
            <person name="Saint-Marcoux D."/>
            <person name="Proust H."/>
            <person name="Prescott H."/>
            <person name="Dolan L."/>
        </authorList>
    </citation>
    <scope>NUCLEOTIDE SEQUENCE [LARGE SCALE GENOMIC DNA]</scope>
    <source>
        <tissue evidence="5">Whole gametophyte</tissue>
    </source>
</reference>
<feature type="compositionally biased region" description="Basic and acidic residues" evidence="3">
    <location>
        <begin position="536"/>
        <end position="552"/>
    </location>
</feature>
<feature type="region of interest" description="Disordered" evidence="3">
    <location>
        <begin position="43"/>
        <end position="73"/>
    </location>
</feature>
<feature type="region of interest" description="Disordered" evidence="3">
    <location>
        <begin position="1"/>
        <end position="22"/>
    </location>
</feature>